<evidence type="ECO:0000313" key="10">
    <source>
        <dbReference type="Proteomes" id="UP000029445"/>
    </source>
</evidence>
<keyword evidence="4 7" id="KW-0732">Signal</keyword>
<protein>
    <recommendedName>
        <fullName evidence="7">Post-GPI attachment to proteins factor 3</fullName>
    </recommendedName>
</protein>
<dbReference type="KEGG" id="cdeu:CNBG_3706"/>
<feature type="transmembrane region" description="Helical" evidence="7">
    <location>
        <begin position="137"/>
        <end position="156"/>
    </location>
</feature>
<feature type="transmembrane region" description="Helical" evidence="7">
    <location>
        <begin position="199"/>
        <end position="220"/>
    </location>
</feature>
<dbReference type="VEuPathDB" id="FungiDB:CNBG_3706"/>
<feature type="transmembrane region" description="Helical" evidence="7">
    <location>
        <begin position="232"/>
        <end position="254"/>
    </location>
</feature>
<dbReference type="PANTHER" id="PTHR13148">
    <property type="entry name" value="PER1-RELATED"/>
    <property type="match status" value="1"/>
</dbReference>
<evidence type="ECO:0000256" key="1">
    <source>
        <dbReference type="ARBA" id="ARBA00004127"/>
    </source>
</evidence>
<dbReference type="Proteomes" id="UP000029445">
    <property type="component" value="Chromosome 1"/>
</dbReference>
<dbReference type="OrthoDB" id="419770at2759"/>
<dbReference type="AlphaFoldDB" id="A0A095EL50"/>
<evidence type="ECO:0000256" key="5">
    <source>
        <dbReference type="ARBA" id="ARBA00022989"/>
    </source>
</evidence>
<name>A0A095EL50_CRYD2</name>
<keyword evidence="10" id="KW-1185">Reference proteome</keyword>
<keyword evidence="3 7" id="KW-0812">Transmembrane</keyword>
<keyword evidence="2 7" id="KW-0337">GPI-anchor biosynthesis</keyword>
<dbReference type="InterPro" id="IPR007217">
    <property type="entry name" value="Per1-like"/>
</dbReference>
<dbReference type="STRING" id="294750.A0A095EL50"/>
<keyword evidence="5 7" id="KW-1133">Transmembrane helix</keyword>
<proteinExistence type="inferred from homology"/>
<feature type="chain" id="PRO_5016487680" description="Post-GPI attachment to proteins factor 3" evidence="7">
    <location>
        <begin position="26"/>
        <end position="414"/>
    </location>
</feature>
<gene>
    <name evidence="9" type="ORF">CNBG_3706</name>
</gene>
<evidence type="ECO:0000256" key="8">
    <source>
        <dbReference type="SAM" id="MobiDB-lite"/>
    </source>
</evidence>
<dbReference type="GO" id="GO:0016788">
    <property type="term" value="F:hydrolase activity, acting on ester bonds"/>
    <property type="evidence" value="ECO:0007669"/>
    <property type="project" value="TreeGrafter"/>
</dbReference>
<dbReference type="GO" id="GO:0005789">
    <property type="term" value="C:endoplasmic reticulum membrane"/>
    <property type="evidence" value="ECO:0007669"/>
    <property type="project" value="UniProtKB-SubCell"/>
</dbReference>
<comment type="similarity">
    <text evidence="7">Belongs to the PGAP3 family.</text>
</comment>
<comment type="subcellular location">
    <subcellularLocation>
        <location evidence="1">Endomembrane system</location>
        <topology evidence="1">Multi-pass membrane protein</topology>
    </subcellularLocation>
    <subcellularLocation>
        <location evidence="7">Endoplasmic reticulum membrane</location>
        <topology evidence="7">Multi-pass membrane protein</topology>
    </subcellularLocation>
</comment>
<reference evidence="9 10" key="1">
    <citation type="journal article" date="2011" name="MBio">
        <title>Genome variation in Cryptococcus gattii, an emerging pathogen of immunocompetent hosts.</title>
        <authorList>
            <person name="D'Souza C.A."/>
            <person name="Kronstad J.W."/>
            <person name="Taylor G."/>
            <person name="Warren R."/>
            <person name="Yuen M."/>
            <person name="Hu G."/>
            <person name="Jung W.H."/>
            <person name="Sham A."/>
            <person name="Kidd S.E."/>
            <person name="Tangen K."/>
            <person name="Lee N."/>
            <person name="Zeilmaker T."/>
            <person name="Sawkins J."/>
            <person name="McVicker G."/>
            <person name="Shah S."/>
            <person name="Gnerre S."/>
            <person name="Griggs A."/>
            <person name="Zeng Q."/>
            <person name="Bartlett K."/>
            <person name="Li W."/>
            <person name="Wang X."/>
            <person name="Heitman J."/>
            <person name="Stajich J.E."/>
            <person name="Fraser J.A."/>
            <person name="Meyer W."/>
            <person name="Carter D."/>
            <person name="Schein J."/>
            <person name="Krzywinski M."/>
            <person name="Kwon-Chung K.J."/>
            <person name="Varma A."/>
            <person name="Wang J."/>
            <person name="Brunham R."/>
            <person name="Fyfe M."/>
            <person name="Ouellette B.F."/>
            <person name="Siddiqui A."/>
            <person name="Marra M."/>
            <person name="Jones S."/>
            <person name="Holt R."/>
            <person name="Birren B.W."/>
            <person name="Galagan J.E."/>
            <person name="Cuomo C.A."/>
        </authorList>
    </citation>
    <scope>NUCLEOTIDE SEQUENCE [LARGE SCALE GENOMIC DNA]</scope>
    <source>
        <strain evidence="9 10">R265</strain>
    </source>
</reference>
<evidence type="ECO:0000313" key="9">
    <source>
        <dbReference type="EMBL" id="KGB77868.1"/>
    </source>
</evidence>
<feature type="transmembrane region" description="Helical" evidence="7">
    <location>
        <begin position="168"/>
        <end position="187"/>
    </location>
</feature>
<evidence type="ECO:0000256" key="6">
    <source>
        <dbReference type="ARBA" id="ARBA00023136"/>
    </source>
</evidence>
<feature type="region of interest" description="Disordered" evidence="8">
    <location>
        <begin position="352"/>
        <end position="414"/>
    </location>
</feature>
<evidence type="ECO:0000256" key="7">
    <source>
        <dbReference type="RuleBase" id="RU365066"/>
    </source>
</evidence>
<keyword evidence="7" id="KW-0256">Endoplasmic reticulum</keyword>
<dbReference type="EMBL" id="CP025759">
    <property type="protein sequence ID" value="KGB77868.1"/>
    <property type="molecule type" value="Genomic_DNA"/>
</dbReference>
<dbReference type="PANTHER" id="PTHR13148:SF0">
    <property type="entry name" value="POST-GPI ATTACHMENT TO PROTEINS FACTOR 3"/>
    <property type="match status" value="1"/>
</dbReference>
<accession>A0A095EL50</accession>
<evidence type="ECO:0000256" key="4">
    <source>
        <dbReference type="ARBA" id="ARBA00022729"/>
    </source>
</evidence>
<comment type="function">
    <text evidence="7">Involved in the lipid remodeling steps of GPI-anchor maturation.</text>
</comment>
<evidence type="ECO:0000256" key="3">
    <source>
        <dbReference type="ARBA" id="ARBA00022692"/>
    </source>
</evidence>
<evidence type="ECO:0000256" key="2">
    <source>
        <dbReference type="ARBA" id="ARBA00022502"/>
    </source>
</evidence>
<dbReference type="Pfam" id="PF04080">
    <property type="entry name" value="Per1"/>
    <property type="match status" value="1"/>
</dbReference>
<dbReference type="HOGENOM" id="CLU_032917_1_1_1"/>
<dbReference type="RefSeq" id="XP_062883650.1">
    <property type="nucleotide sequence ID" value="XM_063027695.1"/>
</dbReference>
<dbReference type="OMA" id="DFMIEDC"/>
<sequence>MPIPFSRLAIALGIASLLLLPLAYASSGDRNPTFQHCLRGCAHTYCDPSQPSIPFYLRLFGWTCTENCAYQCSHSFTNNIRPGSRYHQFYGKWAFYRLGPFQEPFSIIMSLGNLWVNLQGISAVRRRIRSENKLRKWLVALGFVQVNTWIWSAVFHARDKPWTERLDYFSATLTIAFTLLYSIIRILHFQTPLYTSRFLLSACTVVALLVLGHFTYILSFPLGQFPYGYHTMFNLCLGLIHNALWVVWSFSFRFPYPTLRLGRFLSLSFPYPYPPHNPYENLAPKESSTPAVLVGLTTLAMSLELWDFAPLFRVVDAHSLWHTATIPLTMGWWHFLMSDALELEGSLMGQNGMGVGLPEESSGSGRGGRQLGKDAEVPTTPTFQQLASGRARLASPSPSPGTRMRISPKSSKPE</sequence>
<organism evidence="9 10">
    <name type="scientific">Cryptococcus deuterogattii (strain R265)</name>
    <name type="common">Cryptococcus gattii VGII (strain R265)</name>
    <dbReference type="NCBI Taxonomy" id="294750"/>
    <lineage>
        <taxon>Eukaryota</taxon>
        <taxon>Fungi</taxon>
        <taxon>Dikarya</taxon>
        <taxon>Basidiomycota</taxon>
        <taxon>Agaricomycotina</taxon>
        <taxon>Tremellomycetes</taxon>
        <taxon>Tremellales</taxon>
        <taxon>Cryptococcaceae</taxon>
        <taxon>Cryptococcus</taxon>
        <taxon>Cryptococcus gattii species complex</taxon>
    </lineage>
</organism>
<dbReference type="GeneID" id="88179970"/>
<keyword evidence="6 7" id="KW-0472">Membrane</keyword>
<comment type="caution">
    <text evidence="7">Lacks conserved residue(s) required for the propagation of feature annotation.</text>
</comment>
<reference evidence="9 10" key="2">
    <citation type="journal article" date="2018" name="Proc. Natl. Acad. Sci.">
        <title>RNAi is a critical determinant of centromere evolution in closely related fungi.</title>
        <authorList>
            <person name="Yadav V."/>
            <person name="Sun S."/>
            <person name="Billmyre R.B."/>
            <person name="Thimmappa B.C."/>
            <person name="Shea T."/>
            <person name="Lintner R."/>
            <person name="Bakkeren G."/>
            <person name="Cuomo C.A."/>
            <person name="Heitman J."/>
            <person name="Sanyal K."/>
        </authorList>
    </citation>
    <scope>NUCLEOTIDE SEQUENCE [LARGE SCALE GENOMIC DNA]</scope>
    <source>
        <strain evidence="9 10">R265</strain>
    </source>
</reference>
<dbReference type="GO" id="GO:0006506">
    <property type="term" value="P:GPI anchor biosynthetic process"/>
    <property type="evidence" value="ECO:0007669"/>
    <property type="project" value="UniProtKB-KW"/>
</dbReference>
<feature type="signal peptide" evidence="7">
    <location>
        <begin position="1"/>
        <end position="25"/>
    </location>
</feature>